<keyword evidence="1" id="KW-1133">Transmembrane helix</keyword>
<dbReference type="NCBIfam" id="NF033665">
    <property type="entry name" value="PACE_efflu_PCE"/>
    <property type="match status" value="1"/>
</dbReference>
<dbReference type="AlphaFoldDB" id="A0A1B7JLE2"/>
<dbReference type="Proteomes" id="UP000078224">
    <property type="component" value="Unassembled WGS sequence"/>
</dbReference>
<dbReference type="RefSeq" id="WP_068445857.1">
    <property type="nucleotide sequence ID" value="NZ_LXEW01000046.1"/>
</dbReference>
<dbReference type="EMBL" id="LXEW01000046">
    <property type="protein sequence ID" value="OAT48737.1"/>
    <property type="molecule type" value="Genomic_DNA"/>
</dbReference>
<evidence type="ECO:0000259" key="2">
    <source>
        <dbReference type="Pfam" id="PF05232"/>
    </source>
</evidence>
<sequence>MSKNKKTLTERIFHAVSFEMIAIAITAPVSAWLLGRSIFQMGTVAIVLSTLAMVLNIFYNMLFDRYWPLSGRSRPVKVRIAHAIGFELSFVILGVPTLALLLNMSLWSALVLEIGFFAFFFFYTYAFNLAYDVLRTRWFTYKEQQALEAKQIIERI</sequence>
<proteinExistence type="predicted"/>
<keyword evidence="4" id="KW-1185">Reference proteome</keyword>
<feature type="transmembrane region" description="Helical" evidence="1">
    <location>
        <begin position="12"/>
        <end position="32"/>
    </location>
</feature>
<comment type="caution">
    <text evidence="3">The sequence shown here is derived from an EMBL/GenBank/DDBJ whole genome shotgun (WGS) entry which is preliminary data.</text>
</comment>
<dbReference type="NCBIfam" id="NF033664">
    <property type="entry name" value="PACE_transport"/>
    <property type="match status" value="1"/>
</dbReference>
<reference evidence="3 4" key="1">
    <citation type="submission" date="2016-04" db="EMBL/GenBank/DDBJ databases">
        <title>ATOL: Assembling a taxonomically balanced genome-scale reconstruction of the evolutionary history of the Enterobacteriaceae.</title>
        <authorList>
            <person name="Plunkett G.III."/>
            <person name="Neeno-Eckwall E.C."/>
            <person name="Glasner J.D."/>
            <person name="Perna N.T."/>
        </authorList>
    </citation>
    <scope>NUCLEOTIDE SEQUENCE [LARGE SCALE GENOMIC DNA]</scope>
    <source>
        <strain evidence="3 4">ATCC 35613</strain>
    </source>
</reference>
<feature type="domain" description="Chlorhexidine efflux transporter" evidence="2">
    <location>
        <begin position="6"/>
        <end position="68"/>
    </location>
</feature>
<accession>A0A1B7JLE2</accession>
<feature type="domain" description="Chlorhexidine efflux transporter" evidence="2">
    <location>
        <begin position="74"/>
        <end position="137"/>
    </location>
</feature>
<evidence type="ECO:0000313" key="4">
    <source>
        <dbReference type="Proteomes" id="UP000078224"/>
    </source>
</evidence>
<keyword evidence="1" id="KW-0472">Membrane</keyword>
<dbReference type="PATRIC" id="fig|1354272.4.peg.3306"/>
<evidence type="ECO:0000313" key="3">
    <source>
        <dbReference type="EMBL" id="OAT48737.1"/>
    </source>
</evidence>
<keyword evidence="1" id="KW-0812">Transmembrane</keyword>
<organism evidence="3 4">
    <name type="scientific">Providencia heimbachae ATCC 35613</name>
    <dbReference type="NCBI Taxonomy" id="1354272"/>
    <lineage>
        <taxon>Bacteria</taxon>
        <taxon>Pseudomonadati</taxon>
        <taxon>Pseudomonadota</taxon>
        <taxon>Gammaproteobacteria</taxon>
        <taxon>Enterobacterales</taxon>
        <taxon>Morganellaceae</taxon>
        <taxon>Providencia</taxon>
    </lineage>
</organism>
<name>A0A1B7JLE2_9GAMM</name>
<dbReference type="InterPro" id="IPR058208">
    <property type="entry name" value="PACE"/>
</dbReference>
<gene>
    <name evidence="3" type="ORF">M998_3238</name>
</gene>
<dbReference type="Pfam" id="PF05232">
    <property type="entry name" value="BTP"/>
    <property type="match status" value="2"/>
</dbReference>
<evidence type="ECO:0000256" key="1">
    <source>
        <dbReference type="SAM" id="Phobius"/>
    </source>
</evidence>
<dbReference type="InterPro" id="IPR007896">
    <property type="entry name" value="BTP_bacteria"/>
</dbReference>
<feature type="transmembrane region" description="Helical" evidence="1">
    <location>
        <begin position="114"/>
        <end position="134"/>
    </location>
</feature>
<dbReference type="OrthoDB" id="1631120at2"/>
<feature type="transmembrane region" description="Helical" evidence="1">
    <location>
        <begin position="38"/>
        <end position="59"/>
    </location>
</feature>
<protein>
    <recommendedName>
        <fullName evidence="2">Chlorhexidine efflux transporter domain-containing protein</fullName>
    </recommendedName>
</protein>
<feature type="transmembrane region" description="Helical" evidence="1">
    <location>
        <begin position="80"/>
        <end position="102"/>
    </location>
</feature>